<comment type="caution">
    <text evidence="1">The sequence shown here is derived from an EMBL/GenBank/DDBJ whole genome shotgun (WGS) entry which is preliminary data.</text>
</comment>
<gene>
    <name evidence="1" type="ORF">I4F81_008152</name>
</gene>
<accession>A0ACC3C789</accession>
<organism evidence="1 2">
    <name type="scientific">Pyropia yezoensis</name>
    <name type="common">Susabi-nori</name>
    <name type="synonym">Porphyra yezoensis</name>
    <dbReference type="NCBI Taxonomy" id="2788"/>
    <lineage>
        <taxon>Eukaryota</taxon>
        <taxon>Rhodophyta</taxon>
        <taxon>Bangiophyceae</taxon>
        <taxon>Bangiales</taxon>
        <taxon>Bangiaceae</taxon>
        <taxon>Pyropia</taxon>
    </lineage>
</organism>
<evidence type="ECO:0000313" key="1">
    <source>
        <dbReference type="EMBL" id="KAK1865623.1"/>
    </source>
</evidence>
<sequence length="684" mass="69686">MAPSFPVAASEEAPAEAPPTAASPSSVIPNGAGGARPPRVTLLSGFLGSGKTTLLQHLLSTSPTGTRVAVVVNDMAEINIDASQIRRVTKQPQTDAATEGAPESASPGAADASGPPTLIDLSNGCICCTLRDDLVEHLSELARATPPFDAIVIESTGVAEPLPVAESFGFEVNAVPAFAPGAAPPSEAAPSGDAAARGAAPAKAIGAAAAGGSGSDGGGDSTGGGGTEQVPLNDIAPLDTLVTVVDVSTFGEMLATADAPIDRWGPTGGNTAAAGAREGEAGATTGTAADDDTAPEGEAEDYRPLSQLLVEQVEFANVIVLNKTDLVSDFKIAEVRAKVRALNRKAVLVEASHGRVPFGSVVATHAYNVNGVWEGPGWLADLRATVENIRGATPGVASASGTDAAVRSELEEFNLSSFVYRRRRPFHPSRLPGALDTLCSLGEAVLRAKGFVWLATRHSHYGELSKAGATWGLSLGDAWLIESPQYQRLAARKLGAPVPAHVPSVSGPDGDTSGDDETARAAAEEGATEAGAEESEDDDDAFAAKALSDIVPVVGDRRQEVVFIGRGMSRPMVEMVLDGALLTDAEYGLGSKQWASFDDPLESWSDDDDEDAEDDGSGSGDDSDSGSAGGGAEVPADAPTQGGRRACPDTDCVVPHADGKRSLAGSGTGVAGNEQALLKRIKPL</sequence>
<dbReference type="Proteomes" id="UP000798662">
    <property type="component" value="Chromosome 2"/>
</dbReference>
<name>A0ACC3C789_PYRYE</name>
<protein>
    <submittedName>
        <fullName evidence="1">Uncharacterized protein</fullName>
    </submittedName>
</protein>
<proteinExistence type="predicted"/>
<evidence type="ECO:0000313" key="2">
    <source>
        <dbReference type="Proteomes" id="UP000798662"/>
    </source>
</evidence>
<keyword evidence="2" id="KW-1185">Reference proteome</keyword>
<reference evidence="1" key="1">
    <citation type="submission" date="2019-11" db="EMBL/GenBank/DDBJ databases">
        <title>Nori genome reveals adaptations in red seaweeds to the harsh intertidal environment.</title>
        <authorList>
            <person name="Wang D."/>
            <person name="Mao Y."/>
        </authorList>
    </citation>
    <scope>NUCLEOTIDE SEQUENCE</scope>
    <source>
        <tissue evidence="1">Gametophyte</tissue>
    </source>
</reference>
<dbReference type="EMBL" id="CM020619">
    <property type="protein sequence ID" value="KAK1865623.1"/>
    <property type="molecule type" value="Genomic_DNA"/>
</dbReference>